<organism evidence="2 3">
    <name type="scientific">Streptosporangium lutulentum</name>
    <dbReference type="NCBI Taxonomy" id="1461250"/>
    <lineage>
        <taxon>Bacteria</taxon>
        <taxon>Bacillati</taxon>
        <taxon>Actinomycetota</taxon>
        <taxon>Actinomycetes</taxon>
        <taxon>Streptosporangiales</taxon>
        <taxon>Streptosporangiaceae</taxon>
        <taxon>Streptosporangium</taxon>
    </lineage>
</organism>
<comment type="caution">
    <text evidence="2">The sequence shown here is derived from an EMBL/GenBank/DDBJ whole genome shotgun (WGS) entry which is preliminary data.</text>
</comment>
<dbReference type="Proteomes" id="UP001225356">
    <property type="component" value="Unassembled WGS sequence"/>
</dbReference>
<reference evidence="2 3" key="1">
    <citation type="submission" date="2023-07" db="EMBL/GenBank/DDBJ databases">
        <title>Sequencing the genomes of 1000 actinobacteria strains.</title>
        <authorList>
            <person name="Klenk H.-P."/>
        </authorList>
    </citation>
    <scope>NUCLEOTIDE SEQUENCE [LARGE SCALE GENOMIC DNA]</scope>
    <source>
        <strain evidence="2 3">DSM 46740</strain>
    </source>
</reference>
<gene>
    <name evidence="2" type="ORF">J2853_005863</name>
</gene>
<evidence type="ECO:0000313" key="2">
    <source>
        <dbReference type="EMBL" id="MDP9846652.1"/>
    </source>
</evidence>
<dbReference type="InterPro" id="IPR024078">
    <property type="entry name" value="LmbE-like_dom_sf"/>
</dbReference>
<dbReference type="PANTHER" id="PTHR12993:SF28">
    <property type="entry name" value="LMBE FAMILY PROTEIN"/>
    <property type="match status" value="1"/>
</dbReference>
<dbReference type="PANTHER" id="PTHR12993">
    <property type="entry name" value="N-ACETYLGLUCOSAMINYL-PHOSPHATIDYLINOSITOL DE-N-ACETYLASE-RELATED"/>
    <property type="match status" value="1"/>
</dbReference>
<dbReference type="Gene3D" id="3.40.50.10320">
    <property type="entry name" value="LmbE-like"/>
    <property type="match status" value="1"/>
</dbReference>
<keyword evidence="3" id="KW-1185">Reference proteome</keyword>
<protein>
    <submittedName>
        <fullName evidence="2">LmbE family N-acetylglucosaminyl deacetylase</fullName>
    </submittedName>
</protein>
<dbReference type="InterPro" id="IPR003737">
    <property type="entry name" value="GlcNAc_PI_deacetylase-related"/>
</dbReference>
<name>A0ABT9QIW6_9ACTN</name>
<dbReference type="SUPFAM" id="SSF102588">
    <property type="entry name" value="LmbE-like"/>
    <property type="match status" value="1"/>
</dbReference>
<evidence type="ECO:0000313" key="3">
    <source>
        <dbReference type="Proteomes" id="UP001225356"/>
    </source>
</evidence>
<dbReference type="Pfam" id="PF02585">
    <property type="entry name" value="PIG-L"/>
    <property type="match status" value="1"/>
</dbReference>
<accession>A0ABT9QIW6</accession>
<sequence>MLSENEINRVLVVTAHPDDVDFAAAGSIARFTDRGAEVVYCVVTDGDAGGFDRELDNGGMAQLRRTEQSEAAKAVGVSDLRFLGYRDGSVVQSLDLRRDISRVIRQVKPDLVITHTPERNYRFIAPSHPDHRAVGGSALDAVYPDARNPYAFPSLLLEEGLEAWTVREVWLSGGTTPDHHVDITETFDRKLAALRAHVSQVGHVDGFEEFVRTRFSQFSREAGLGENRYAEAFQRVSTV</sequence>
<dbReference type="RefSeq" id="WP_307563318.1">
    <property type="nucleotide sequence ID" value="NZ_JAUSQU010000001.1"/>
</dbReference>
<proteinExistence type="predicted"/>
<dbReference type="EMBL" id="JAUSQU010000001">
    <property type="protein sequence ID" value="MDP9846652.1"/>
    <property type="molecule type" value="Genomic_DNA"/>
</dbReference>
<evidence type="ECO:0000256" key="1">
    <source>
        <dbReference type="ARBA" id="ARBA00022833"/>
    </source>
</evidence>
<keyword evidence="1" id="KW-0862">Zinc</keyword>